<evidence type="ECO:0000313" key="1">
    <source>
        <dbReference type="EMBL" id="UQS82613.1"/>
    </source>
</evidence>
<sequence>MDYQAVATKLAIKVANLELANSILESNNDAQAQVINDLKLKHPGDFDSDETGGN</sequence>
<protein>
    <submittedName>
        <fullName evidence="1">Uncharacterized protein</fullName>
    </submittedName>
</protein>
<evidence type="ECO:0000313" key="2">
    <source>
        <dbReference type="Proteomes" id="UP000831495"/>
    </source>
</evidence>
<proteinExistence type="predicted"/>
<accession>A0ABY4PAB5</accession>
<keyword evidence="2" id="KW-1185">Reference proteome</keyword>
<dbReference type="Proteomes" id="UP000831495">
    <property type="component" value="Chromosome"/>
</dbReference>
<dbReference type="EMBL" id="CP093366">
    <property type="protein sequence ID" value="UQS82613.1"/>
    <property type="molecule type" value="Genomic_DNA"/>
</dbReference>
<reference evidence="1" key="1">
    <citation type="journal article" date="2022" name="Int. J. Syst. Evol. Microbiol.">
        <title>Apilactobacillus apisilvae sp. nov., Nicolia spurrieriana gen. nov. sp. nov., Bombilactobacillus folatiphilus sp. nov. and Bombilactobacillus thymidiniphilus sp. nov., four new lactic acid bacterial isolates from stingless bees Tetragonula carbonaria and Austroplebeia australis.</title>
        <authorList>
            <person name="Oliphant S.A."/>
            <person name="Watson-Haigh N.S."/>
            <person name="Sumby K.M."/>
            <person name="Gardner J."/>
            <person name="Groom S."/>
            <person name="Jiranek V."/>
        </authorList>
    </citation>
    <scope>NUCLEOTIDE SEQUENCE</scope>
    <source>
        <strain evidence="1">SG4_D2</strain>
    </source>
</reference>
<gene>
    <name evidence="1" type="ORF">MOO45_02905</name>
</gene>
<organism evidence="1 2">
    <name type="scientific">Bombilactobacillus folatiphilus</name>
    <dbReference type="NCBI Taxonomy" id="2923362"/>
    <lineage>
        <taxon>Bacteria</taxon>
        <taxon>Bacillati</taxon>
        <taxon>Bacillota</taxon>
        <taxon>Bacilli</taxon>
        <taxon>Lactobacillales</taxon>
        <taxon>Lactobacillaceae</taxon>
        <taxon>Bombilactobacillus</taxon>
    </lineage>
</organism>
<dbReference type="RefSeq" id="WP_249514891.1">
    <property type="nucleotide sequence ID" value="NZ_CP093366.1"/>
</dbReference>
<name>A0ABY4PAB5_9LACO</name>